<gene>
    <name evidence="1" type="ORF">E4K67_19100</name>
</gene>
<dbReference type="InterPro" id="IPR021312">
    <property type="entry name" value="DUF2889"/>
</dbReference>
<name>A0A4Z0R346_9FIRM</name>
<protein>
    <submittedName>
        <fullName evidence="1">DUF2889 domain-containing protein</fullName>
    </submittedName>
</protein>
<dbReference type="EMBL" id="SPQQ01000007">
    <property type="protein sequence ID" value="TGE36553.1"/>
    <property type="molecule type" value="Genomic_DNA"/>
</dbReference>
<evidence type="ECO:0000313" key="2">
    <source>
        <dbReference type="Proteomes" id="UP000298460"/>
    </source>
</evidence>
<organism evidence="1 2">
    <name type="scientific">Desulfosporosinus fructosivorans</name>
    <dbReference type="NCBI Taxonomy" id="2018669"/>
    <lineage>
        <taxon>Bacteria</taxon>
        <taxon>Bacillati</taxon>
        <taxon>Bacillota</taxon>
        <taxon>Clostridia</taxon>
        <taxon>Eubacteriales</taxon>
        <taxon>Desulfitobacteriaceae</taxon>
        <taxon>Desulfosporosinus</taxon>
    </lineage>
</organism>
<evidence type="ECO:0000313" key="1">
    <source>
        <dbReference type="EMBL" id="TGE36553.1"/>
    </source>
</evidence>
<comment type="caution">
    <text evidence="1">The sequence shown here is derived from an EMBL/GenBank/DDBJ whole genome shotgun (WGS) entry which is preliminary data.</text>
</comment>
<keyword evidence="2" id="KW-1185">Reference proteome</keyword>
<accession>A0A4Z0R346</accession>
<dbReference type="Proteomes" id="UP000298460">
    <property type="component" value="Unassembled WGS sequence"/>
</dbReference>
<reference evidence="1 2" key="1">
    <citation type="submission" date="2019-03" db="EMBL/GenBank/DDBJ databases">
        <title>Draft Genome Sequence of Desulfosporosinus fructosivorans Strain 63.6F, Isolated from Marine Sediment in the Baltic Sea.</title>
        <authorList>
            <person name="Hausmann B."/>
            <person name="Vandieken V."/>
            <person name="Pjevac P."/>
            <person name="Schreck K."/>
            <person name="Herbold C.W."/>
            <person name="Loy A."/>
        </authorList>
    </citation>
    <scope>NUCLEOTIDE SEQUENCE [LARGE SCALE GENOMIC DNA]</scope>
    <source>
        <strain evidence="1 2">63.6F</strain>
    </source>
</reference>
<dbReference type="AlphaFoldDB" id="A0A4Z0R346"/>
<sequence length="143" mass="16294">MYLFNRSISINVRSADKKLLTVDGFFLDSHHELCITLGVDLESNTIVSANGEFLRVPHTDCEQSHNLINNLVGINLDRNVRKQIQRAVGLNYGCTHLTDLTLECVKGLLQAKFQLMHLTMQEEEINTIVEQYLEGSCLHYKTM</sequence>
<proteinExistence type="predicted"/>
<dbReference type="OrthoDB" id="1723528at2"/>
<dbReference type="RefSeq" id="WP_135549640.1">
    <property type="nucleotide sequence ID" value="NZ_SPQQ01000007.1"/>
</dbReference>
<dbReference type="Pfam" id="PF11136">
    <property type="entry name" value="DUF2889"/>
    <property type="match status" value="1"/>
</dbReference>